<dbReference type="PATRIC" id="fig|1747903.4.peg.3560"/>
<keyword evidence="5 10" id="KW-0812">Transmembrane</keyword>
<dbReference type="STRING" id="1747903.ASR47_1012166"/>
<dbReference type="PANTHER" id="PTHR47234">
    <property type="match status" value="1"/>
</dbReference>
<evidence type="ECO:0000259" key="14">
    <source>
        <dbReference type="Pfam" id="PF07715"/>
    </source>
</evidence>
<evidence type="ECO:0000256" key="8">
    <source>
        <dbReference type="ARBA" id="ARBA00023170"/>
    </source>
</evidence>
<dbReference type="PROSITE" id="PS52016">
    <property type="entry name" value="TONB_DEPENDENT_REC_3"/>
    <property type="match status" value="1"/>
</dbReference>
<keyword evidence="4 10" id="KW-1134">Transmembrane beta strand</keyword>
<gene>
    <name evidence="15" type="ORF">ASR47_1012166</name>
</gene>
<evidence type="ECO:0000256" key="11">
    <source>
        <dbReference type="RuleBase" id="RU003357"/>
    </source>
</evidence>
<organism evidence="15 16">
    <name type="scientific">Janthinobacterium psychrotolerans</name>
    <dbReference type="NCBI Taxonomy" id="1747903"/>
    <lineage>
        <taxon>Bacteria</taxon>
        <taxon>Pseudomonadati</taxon>
        <taxon>Pseudomonadota</taxon>
        <taxon>Betaproteobacteria</taxon>
        <taxon>Burkholderiales</taxon>
        <taxon>Oxalobacteraceae</taxon>
        <taxon>Janthinobacterium</taxon>
    </lineage>
</organism>
<dbReference type="Proteomes" id="UP000092713">
    <property type="component" value="Unassembled WGS sequence"/>
</dbReference>
<dbReference type="InterPro" id="IPR037066">
    <property type="entry name" value="Plug_dom_sf"/>
</dbReference>
<evidence type="ECO:0000256" key="5">
    <source>
        <dbReference type="ARBA" id="ARBA00022692"/>
    </source>
</evidence>
<evidence type="ECO:0000256" key="2">
    <source>
        <dbReference type="ARBA" id="ARBA00009810"/>
    </source>
</evidence>
<dbReference type="PANTHER" id="PTHR47234:SF3">
    <property type="entry name" value="SECRETIN_TONB SHORT N-TERMINAL DOMAIN-CONTAINING PROTEIN"/>
    <property type="match status" value="1"/>
</dbReference>
<keyword evidence="3 10" id="KW-0813">Transport</keyword>
<keyword evidence="7 10" id="KW-0472">Membrane</keyword>
<evidence type="ECO:0000256" key="7">
    <source>
        <dbReference type="ARBA" id="ARBA00023136"/>
    </source>
</evidence>
<evidence type="ECO:0000259" key="13">
    <source>
        <dbReference type="Pfam" id="PF00593"/>
    </source>
</evidence>
<feature type="chain" id="PRO_5008355569" evidence="12">
    <location>
        <begin position="34"/>
        <end position="801"/>
    </location>
</feature>
<accession>A0A1A7C2I3</accession>
<evidence type="ECO:0000256" key="3">
    <source>
        <dbReference type="ARBA" id="ARBA00022448"/>
    </source>
</evidence>
<evidence type="ECO:0000313" key="16">
    <source>
        <dbReference type="Proteomes" id="UP000092713"/>
    </source>
</evidence>
<dbReference type="GO" id="GO:0009279">
    <property type="term" value="C:cell outer membrane"/>
    <property type="evidence" value="ECO:0007669"/>
    <property type="project" value="UniProtKB-SubCell"/>
</dbReference>
<dbReference type="RefSeq" id="WP_065307580.1">
    <property type="nucleotide sequence ID" value="NZ_LOCQ01000051.1"/>
</dbReference>
<dbReference type="CDD" id="cd01347">
    <property type="entry name" value="ligand_gated_channel"/>
    <property type="match status" value="1"/>
</dbReference>
<dbReference type="EMBL" id="LOCQ01000051">
    <property type="protein sequence ID" value="OBV39942.1"/>
    <property type="molecule type" value="Genomic_DNA"/>
</dbReference>
<reference evidence="15 16" key="1">
    <citation type="submission" date="2016-04" db="EMBL/GenBank/DDBJ databases">
        <title>Draft genome sequence of Janthinobacterium psychrotolerans sp. nov., isolated from freshwater sediments in Denmark.</title>
        <authorList>
            <person name="Gong X."/>
            <person name="Skrivergaard S."/>
            <person name="Korsgaard B.S."/>
            <person name="Schreiber L."/>
            <person name="Marshall I.P."/>
            <person name="Finster K."/>
            <person name="Schramm A."/>
        </authorList>
    </citation>
    <scope>NUCLEOTIDE SEQUENCE [LARGE SCALE GENOMIC DNA]</scope>
    <source>
        <strain evidence="15 16">S3-2</strain>
    </source>
</reference>
<keyword evidence="8" id="KW-0675">Receptor</keyword>
<dbReference type="InterPro" id="IPR036942">
    <property type="entry name" value="Beta-barrel_TonB_sf"/>
</dbReference>
<comment type="subcellular location">
    <subcellularLocation>
        <location evidence="1 10">Cell outer membrane</location>
        <topology evidence="1 10">Multi-pass membrane protein</topology>
    </subcellularLocation>
</comment>
<feature type="domain" description="TonB-dependent receptor-like beta-barrel" evidence="13">
    <location>
        <begin position="277"/>
        <end position="758"/>
    </location>
</feature>
<keyword evidence="6 11" id="KW-0798">TonB box</keyword>
<name>A0A1A7C2I3_9BURK</name>
<evidence type="ECO:0000256" key="1">
    <source>
        <dbReference type="ARBA" id="ARBA00004571"/>
    </source>
</evidence>
<feature type="signal peptide" evidence="12">
    <location>
        <begin position="1"/>
        <end position="33"/>
    </location>
</feature>
<evidence type="ECO:0000313" key="15">
    <source>
        <dbReference type="EMBL" id="OBV39942.1"/>
    </source>
</evidence>
<dbReference type="Pfam" id="PF00593">
    <property type="entry name" value="TonB_dep_Rec_b-barrel"/>
    <property type="match status" value="1"/>
</dbReference>
<dbReference type="Pfam" id="PF07715">
    <property type="entry name" value="Plug"/>
    <property type="match status" value="1"/>
</dbReference>
<dbReference type="InterPro" id="IPR012910">
    <property type="entry name" value="Plug_dom"/>
</dbReference>
<evidence type="ECO:0000256" key="4">
    <source>
        <dbReference type="ARBA" id="ARBA00022452"/>
    </source>
</evidence>
<dbReference type="InterPro" id="IPR039426">
    <property type="entry name" value="TonB-dep_rcpt-like"/>
</dbReference>
<dbReference type="AlphaFoldDB" id="A0A1A7C2I3"/>
<keyword evidence="16" id="KW-1185">Reference proteome</keyword>
<sequence>MSSPHIRSAVRALPVKTVIAASLVACFALPAHAQQELPAEGELQSVVVTGTFAKNRRTIDSESPIDILTSRDLQSTGSAELATVLSRLLPSLNFARATGADASDAVRPAQLRGLSPDQTLVLVNGKRRYTSAVVNVNGSLGRGSAPVDLNAIPLAAIDHVEVLRDGAAAQYGSDAIAGVINIILKKGAAGGDVEVGYGQTQERDGKQKSIKGSAGFALGEDGWLRLSAEVADRDPTNRAGADFRNPLEPRYGKVNQRYGDAESQPATVFFNSEYHLNDNIDWYAFGNYGKRDTSAAATWRTAFNGTALRTPVYPEGFLPLQNSTLTDQSLVTGLRGEAAGWRWDASLNYGSNKFELDLDNTINLSIGPLGINSPTHFYAGSLKNEQSVFNLDAAREFAVPALTGPLTVAVGVEARREKYSIGAGDEASYSGSGAQGFAGFRPANAGSHSRHNESVYVNLEAEVTRKLSGGVALRHERYSDFGSTTSAKGSARYAFTDALSLRGTASSGFRAPSLAQQYYTITTTNFQVVNGTNTPIETGTFAVNTPQARALGAQDLKPEKARNYSLGLQFQPDRNFTTSIDAYRIDIDNRILFSANLALNSALQAQLAAQGTAVGAARYFTNAVDTRTEGVDIVSTYRIELQEKDRLDFTVAYNHNKSSVQKIADNPAILTANKLLLIDRQTVARATVASPKDKFSLAADYGFGNWNAHGVVTRYGSFTVPQNNVALDQHYDPQWVLDLSGSVKLGQNWRLAAGIDNVTNRYPAQVTSAGNLNVAGTQPYSIFAPNGFNGRYYYAKAGYSW</sequence>
<feature type="domain" description="TonB-dependent receptor plug" evidence="14">
    <location>
        <begin position="60"/>
        <end position="179"/>
    </location>
</feature>
<keyword evidence="12" id="KW-0732">Signal</keyword>
<evidence type="ECO:0000256" key="12">
    <source>
        <dbReference type="SAM" id="SignalP"/>
    </source>
</evidence>
<comment type="caution">
    <text evidence="15">The sequence shown here is derived from an EMBL/GenBank/DDBJ whole genome shotgun (WGS) entry which is preliminary data.</text>
</comment>
<dbReference type="InterPro" id="IPR000531">
    <property type="entry name" value="Beta-barrel_TonB"/>
</dbReference>
<proteinExistence type="inferred from homology"/>
<dbReference type="OrthoDB" id="8530571at2"/>
<protein>
    <submittedName>
        <fullName evidence="15">Iron complex outermembrane recepter protein</fullName>
    </submittedName>
</protein>
<dbReference type="SUPFAM" id="SSF56935">
    <property type="entry name" value="Porins"/>
    <property type="match status" value="1"/>
</dbReference>
<keyword evidence="9 10" id="KW-0998">Cell outer membrane</keyword>
<dbReference type="Gene3D" id="2.40.170.20">
    <property type="entry name" value="TonB-dependent receptor, beta-barrel domain"/>
    <property type="match status" value="1"/>
</dbReference>
<dbReference type="Gene3D" id="2.170.130.10">
    <property type="entry name" value="TonB-dependent receptor, plug domain"/>
    <property type="match status" value="1"/>
</dbReference>
<evidence type="ECO:0000256" key="6">
    <source>
        <dbReference type="ARBA" id="ARBA00023077"/>
    </source>
</evidence>
<comment type="similarity">
    <text evidence="2 10 11">Belongs to the TonB-dependent receptor family.</text>
</comment>
<evidence type="ECO:0000256" key="9">
    <source>
        <dbReference type="ARBA" id="ARBA00023237"/>
    </source>
</evidence>
<evidence type="ECO:0000256" key="10">
    <source>
        <dbReference type="PROSITE-ProRule" id="PRU01360"/>
    </source>
</evidence>